<sequence>MHVFFGRHSKMQPAVSPGSEKQVEVSAINPPFREKSRCDGSTGRWVELSLVA</sequence>
<organism evidence="2 3">
    <name type="scientific">Pan paniscus</name>
    <name type="common">Pygmy chimpanzee</name>
    <name type="synonym">Bonobo</name>
    <dbReference type="NCBI Taxonomy" id="9597"/>
    <lineage>
        <taxon>Eukaryota</taxon>
        <taxon>Metazoa</taxon>
        <taxon>Chordata</taxon>
        <taxon>Craniata</taxon>
        <taxon>Vertebrata</taxon>
        <taxon>Euteleostomi</taxon>
        <taxon>Mammalia</taxon>
        <taxon>Eutheria</taxon>
        <taxon>Euarchontoglires</taxon>
        <taxon>Primates</taxon>
        <taxon>Haplorrhini</taxon>
        <taxon>Catarrhini</taxon>
        <taxon>Hominidae</taxon>
        <taxon>Pan</taxon>
    </lineage>
</organism>
<reference evidence="2" key="3">
    <citation type="submission" date="2025-09" db="UniProtKB">
        <authorList>
            <consortium name="Ensembl"/>
        </authorList>
    </citation>
    <scope>IDENTIFICATION</scope>
</reference>
<reference evidence="2 3" key="1">
    <citation type="journal article" date="2012" name="Nature">
        <title>The bonobo genome compared with the chimpanzee and human genomes.</title>
        <authorList>
            <person name="Prufer K."/>
            <person name="Munch K."/>
            <person name="Hellmann I."/>
            <person name="Akagi K."/>
            <person name="Miller J.R."/>
            <person name="Walenz B."/>
            <person name="Koren S."/>
            <person name="Sutton G."/>
            <person name="Kodira C."/>
            <person name="Winer R."/>
            <person name="Knight J.R."/>
            <person name="Mullikin J.C."/>
            <person name="Meader S.J."/>
            <person name="Ponting C.P."/>
            <person name="Lunter G."/>
            <person name="Higashino S."/>
            <person name="Hobolth A."/>
            <person name="Dutheil J."/>
            <person name="Karakoc E."/>
            <person name="Alkan C."/>
            <person name="Sajjadian S."/>
            <person name="Catacchio C.R."/>
            <person name="Ventura M."/>
            <person name="Marques-Bonet T."/>
            <person name="Eichler E.E."/>
            <person name="Andre C."/>
            <person name="Atencia R."/>
            <person name="Mugisha L."/>
            <person name="Junhold J."/>
            <person name="Patterson N."/>
            <person name="Siebauer M."/>
            <person name="Good J.M."/>
            <person name="Fischer A."/>
            <person name="Ptak S.E."/>
            <person name="Lachmann M."/>
            <person name="Symer D.E."/>
            <person name="Mailund T."/>
            <person name="Schierup M.H."/>
            <person name="Andres A.M."/>
            <person name="Kelso J."/>
            <person name="Paabo S."/>
        </authorList>
    </citation>
    <scope>NUCLEOTIDE SEQUENCE [LARGE SCALE GENOMIC DNA]</scope>
</reference>
<reference evidence="2" key="2">
    <citation type="submission" date="2025-08" db="UniProtKB">
        <authorList>
            <consortium name="Ensembl"/>
        </authorList>
    </citation>
    <scope>IDENTIFICATION</scope>
</reference>
<evidence type="ECO:0000313" key="3">
    <source>
        <dbReference type="Proteomes" id="UP000240080"/>
    </source>
</evidence>
<evidence type="ECO:0000256" key="1">
    <source>
        <dbReference type="SAM" id="MobiDB-lite"/>
    </source>
</evidence>
<dbReference type="Ensembl" id="ENSPPAT00000000838.1">
    <property type="protein sequence ID" value="ENSPPAP00000000230.1"/>
    <property type="gene ID" value="ENSPPAG00000000781.1"/>
</dbReference>
<accession>A0A2R8Z9W6</accession>
<feature type="compositionally biased region" description="Basic residues" evidence="1">
    <location>
        <begin position="1"/>
        <end position="10"/>
    </location>
</feature>
<dbReference type="Proteomes" id="UP000240080">
    <property type="component" value="Chromosome 5"/>
</dbReference>
<keyword evidence="3" id="KW-1185">Reference proteome</keyword>
<dbReference type="GeneTree" id="ENSGT00910000148913"/>
<protein>
    <submittedName>
        <fullName evidence="2">Uncharacterized protein</fullName>
    </submittedName>
</protein>
<evidence type="ECO:0000313" key="2">
    <source>
        <dbReference type="Ensembl" id="ENSPPAP00000000230.1"/>
    </source>
</evidence>
<dbReference type="EMBL" id="AJFE02034149">
    <property type="status" value="NOT_ANNOTATED_CDS"/>
    <property type="molecule type" value="Genomic_DNA"/>
</dbReference>
<proteinExistence type="predicted"/>
<feature type="region of interest" description="Disordered" evidence="1">
    <location>
        <begin position="1"/>
        <end position="22"/>
    </location>
</feature>
<dbReference type="AlphaFoldDB" id="A0A2R8Z9W6"/>
<name>A0A2R8Z9W6_PANPA</name>
<dbReference type="Bgee" id="ENSPPAG00000000781">
    <property type="expression patterns" value="Expressed in placenta and 2 other cell types or tissues"/>
</dbReference>